<feature type="active site" description="Proton donor" evidence="1">
    <location>
        <position position="43"/>
    </location>
</feature>
<dbReference type="PANTHER" id="PTHR35134">
    <property type="entry name" value="NUCLEOTIDASE YQFW-RELATED"/>
    <property type="match status" value="1"/>
</dbReference>
<evidence type="ECO:0000256" key="1">
    <source>
        <dbReference type="PIRSR" id="PIRSR610708-1"/>
    </source>
</evidence>
<sequence>MGSIGCDNTGVGIVDETAFALPPGMGVTRSELGRARRPTVAVDVDEVLAFFVPALCRFHNQQYRTRLTPSDFHSYRFSQVWGGTDVEAVERVHEFFRTPAFEELQPVPGANETLRARRDRFRFVVVTSRQTLIEQPTRRWLSRHFDGIFEDVYFGNQWVRGQGVPTMMGSSAAVGRRSKADMCHEAGAMLLVDDMPAYVDECARAGMRGILFDYQQGYGWSKAPLTMPHRVTVAHDWTQVGRVLDALVPPLDDEGTRC</sequence>
<dbReference type="InterPro" id="IPR010708">
    <property type="entry name" value="5'(3')-deoxyribonucleotidase"/>
</dbReference>
<dbReference type="EMBL" id="JANCYW010000008">
    <property type="protein sequence ID" value="KAK4536457.1"/>
    <property type="molecule type" value="Genomic_DNA"/>
</dbReference>
<dbReference type="SUPFAM" id="SSF56784">
    <property type="entry name" value="HAD-like"/>
    <property type="match status" value="1"/>
</dbReference>
<dbReference type="AlphaFoldDB" id="A0AAV9IVV2"/>
<evidence type="ECO:0000313" key="2">
    <source>
        <dbReference type="EMBL" id="KAK4536457.1"/>
    </source>
</evidence>
<gene>
    <name evidence="2" type="ORF">CDCA_CDCA08G2482</name>
</gene>
<proteinExistence type="predicted"/>
<dbReference type="InterPro" id="IPR023214">
    <property type="entry name" value="HAD_sf"/>
</dbReference>
<dbReference type="PANTHER" id="PTHR35134:SF2">
    <property type="entry name" value="NUCLEOTIDASE YQFW-RELATED"/>
    <property type="match status" value="1"/>
</dbReference>
<reference evidence="2 3" key="1">
    <citation type="submission" date="2022-07" db="EMBL/GenBank/DDBJ databases">
        <title>Genome-wide signatures of adaptation to extreme environments.</title>
        <authorList>
            <person name="Cho C.H."/>
            <person name="Yoon H.S."/>
        </authorList>
    </citation>
    <scope>NUCLEOTIDE SEQUENCE [LARGE SCALE GENOMIC DNA]</scope>
    <source>
        <strain evidence="2 3">DBV 063 E5</strain>
    </source>
</reference>
<evidence type="ECO:0000313" key="3">
    <source>
        <dbReference type="Proteomes" id="UP001301350"/>
    </source>
</evidence>
<organism evidence="2 3">
    <name type="scientific">Cyanidium caldarium</name>
    <name type="common">Red alga</name>
    <dbReference type="NCBI Taxonomy" id="2771"/>
    <lineage>
        <taxon>Eukaryota</taxon>
        <taxon>Rhodophyta</taxon>
        <taxon>Bangiophyceae</taxon>
        <taxon>Cyanidiales</taxon>
        <taxon>Cyanidiaceae</taxon>
        <taxon>Cyanidium</taxon>
    </lineage>
</organism>
<comment type="caution">
    <text evidence="2">The sequence shown here is derived from an EMBL/GenBank/DDBJ whole genome shotgun (WGS) entry which is preliminary data.</text>
</comment>
<dbReference type="InterPro" id="IPR052419">
    <property type="entry name" value="5_3-deoxyribonucleotidase-like"/>
</dbReference>
<dbReference type="InterPro" id="IPR036412">
    <property type="entry name" value="HAD-like_sf"/>
</dbReference>
<dbReference type="GO" id="GO:0008253">
    <property type="term" value="F:5'-nucleotidase activity"/>
    <property type="evidence" value="ECO:0007669"/>
    <property type="project" value="InterPro"/>
</dbReference>
<dbReference type="Pfam" id="PF06941">
    <property type="entry name" value="NT5C"/>
    <property type="match status" value="1"/>
</dbReference>
<dbReference type="Gene3D" id="3.40.50.1000">
    <property type="entry name" value="HAD superfamily/HAD-like"/>
    <property type="match status" value="1"/>
</dbReference>
<protein>
    <submittedName>
        <fullName evidence="2">Uncharacterized protein</fullName>
    </submittedName>
</protein>
<dbReference type="GO" id="GO:0009264">
    <property type="term" value="P:deoxyribonucleotide catabolic process"/>
    <property type="evidence" value="ECO:0007669"/>
    <property type="project" value="InterPro"/>
</dbReference>
<accession>A0AAV9IVV2</accession>
<keyword evidence="3" id="KW-1185">Reference proteome</keyword>
<dbReference type="Proteomes" id="UP001301350">
    <property type="component" value="Unassembled WGS sequence"/>
</dbReference>
<name>A0AAV9IVV2_CYACA</name>
<feature type="active site" description="Proton donor" evidence="1">
    <location>
        <position position="45"/>
    </location>
</feature>